<evidence type="ECO:0000313" key="1">
    <source>
        <dbReference type="EMBL" id="KFG25501.1"/>
    </source>
</evidence>
<dbReference type="HOGENOM" id="CLU_2184650_0_0_1"/>
<accession>A0A086J033</accession>
<organism evidence="1 2">
    <name type="scientific">Nematocida ausubeli (strain ATCC PRA-371 / ERTm2)</name>
    <name type="common">Nematode killer fungus</name>
    <dbReference type="NCBI Taxonomy" id="1913371"/>
    <lineage>
        <taxon>Eukaryota</taxon>
        <taxon>Fungi</taxon>
        <taxon>Fungi incertae sedis</taxon>
        <taxon>Microsporidia</taxon>
        <taxon>Nematocida</taxon>
    </lineage>
</organism>
<gene>
    <name evidence="1" type="ORF">NESG_02277</name>
</gene>
<dbReference type="Proteomes" id="UP000054524">
    <property type="component" value="Unassembled WGS sequence"/>
</dbReference>
<keyword evidence="2" id="KW-1185">Reference proteome</keyword>
<dbReference type="GeneID" id="77677250"/>
<proteinExistence type="predicted"/>
<sequence length="109" mass="12459">MRHILAYIRIEKAYSSSVLCSFCTGSMESVYLSGSIWQKQVYCIFMCSMCVCKDECFYACGCSGYLMINGLARVRCFCHPNTHSILQCKNTFMQEGKPREDTAQGRVCW</sequence>
<reference evidence="1 2" key="1">
    <citation type="journal article" date="2014" name="Genome Announc.">
        <title>Genome Sequence of the Microsporidian Species Nematocida sp1 Strain ERTm6 (ATCC PRA-372).</title>
        <authorList>
            <person name="Bakowski M.A."/>
            <person name="Priest M."/>
            <person name="Young S."/>
            <person name="Cuomo C.A."/>
            <person name="Troemel E.R."/>
        </authorList>
    </citation>
    <scope>NUCLEOTIDE SEQUENCE [LARGE SCALE GENOMIC DNA]</scope>
    <source>
        <strain evidence="1 2">ERTm6</strain>
    </source>
</reference>
<comment type="caution">
    <text evidence="1">The sequence shown here is derived from an EMBL/GenBank/DDBJ whole genome shotgun (WGS) entry which is preliminary data.</text>
</comment>
<evidence type="ECO:0000313" key="2">
    <source>
        <dbReference type="Proteomes" id="UP000054524"/>
    </source>
</evidence>
<dbReference type="AlphaFoldDB" id="A0A086J033"/>
<dbReference type="RefSeq" id="XP_052904056.1">
    <property type="nucleotide sequence ID" value="XM_053049885.1"/>
</dbReference>
<protein>
    <submittedName>
        <fullName evidence="1">Uncharacterized protein</fullName>
    </submittedName>
</protein>
<name>A0A086J033_NEMA1</name>
<dbReference type="EMBL" id="AKIJ01000005">
    <property type="protein sequence ID" value="KFG25501.1"/>
    <property type="molecule type" value="Genomic_DNA"/>
</dbReference>